<proteinExistence type="predicted"/>
<reference evidence="5 6" key="1">
    <citation type="submission" date="2021-11" db="EMBL/GenBank/DDBJ databases">
        <title>Black yeast isolated from Biological Soil Crust.</title>
        <authorList>
            <person name="Kurbessoian T."/>
        </authorList>
    </citation>
    <scope>NUCLEOTIDE SEQUENCE [LARGE SCALE GENOMIC DNA]</scope>
    <source>
        <strain evidence="5 6">CCFEE 5522</strain>
    </source>
</reference>
<dbReference type="Gene3D" id="2.60.40.1970">
    <property type="entry name" value="YEATS domain"/>
    <property type="match status" value="1"/>
</dbReference>
<comment type="subcellular location">
    <subcellularLocation>
        <location evidence="2">Nucleus</location>
    </subcellularLocation>
</comment>
<protein>
    <recommendedName>
        <fullName evidence="4">YEATS domain-containing protein</fullName>
    </recommendedName>
</protein>
<feature type="region of interest" description="Disordered" evidence="3">
    <location>
        <begin position="199"/>
        <end position="234"/>
    </location>
</feature>
<dbReference type="InterPro" id="IPR055129">
    <property type="entry name" value="YEATS_dom"/>
</dbReference>
<evidence type="ECO:0000256" key="3">
    <source>
        <dbReference type="SAM" id="MobiDB-lite"/>
    </source>
</evidence>
<evidence type="ECO:0000313" key="5">
    <source>
        <dbReference type="EMBL" id="KAK4548098.1"/>
    </source>
</evidence>
<dbReference type="AlphaFoldDB" id="A0AAV9JRG6"/>
<dbReference type="EMBL" id="JAVFHQ010000009">
    <property type="protein sequence ID" value="KAK4548098.1"/>
    <property type="molecule type" value="Genomic_DNA"/>
</dbReference>
<sequence length="234" mass="26849">MTIVDVDEEPADFNPVSGVEAKCPMCRTQTAAVLDVARSERLAGKYPLTWREREAEKRGDEQGHGGEGTIQTFTCYIGNRHQLADDREDTNVHEWTFFVKPSRTDIVEEVQILLHPTFRPNKVIRQRPPYQIKRYGWGYFTIQAYVILKAGYSWVSDDAEDSPDGAPKGMLPLEWTLDFAGFGGKGSMGRCRLKVKNDRDWEDVSEEGEQDAAELQRLVRQYERDGRYEPPEEE</sequence>
<organism evidence="5 6">
    <name type="scientific">Oleoguttula mirabilis</name>
    <dbReference type="NCBI Taxonomy" id="1507867"/>
    <lineage>
        <taxon>Eukaryota</taxon>
        <taxon>Fungi</taxon>
        <taxon>Dikarya</taxon>
        <taxon>Ascomycota</taxon>
        <taxon>Pezizomycotina</taxon>
        <taxon>Dothideomycetes</taxon>
        <taxon>Dothideomycetidae</taxon>
        <taxon>Mycosphaerellales</taxon>
        <taxon>Teratosphaeriaceae</taxon>
        <taxon>Oleoguttula</taxon>
    </lineage>
</organism>
<dbReference type="GO" id="GO:0005634">
    <property type="term" value="C:nucleus"/>
    <property type="evidence" value="ECO:0007669"/>
    <property type="project" value="UniProtKB-SubCell"/>
</dbReference>
<keyword evidence="6" id="KW-1185">Reference proteome</keyword>
<dbReference type="Proteomes" id="UP001324427">
    <property type="component" value="Unassembled WGS sequence"/>
</dbReference>
<dbReference type="Pfam" id="PF03366">
    <property type="entry name" value="YEATS"/>
    <property type="match status" value="1"/>
</dbReference>
<dbReference type="PROSITE" id="PS51037">
    <property type="entry name" value="YEATS"/>
    <property type="match status" value="1"/>
</dbReference>
<evidence type="ECO:0000256" key="2">
    <source>
        <dbReference type="PROSITE-ProRule" id="PRU00376"/>
    </source>
</evidence>
<name>A0AAV9JRG6_9PEZI</name>
<gene>
    <name evidence="5" type="ORF">LTR36_010818</name>
</gene>
<dbReference type="InterPro" id="IPR038704">
    <property type="entry name" value="YEAST_sf"/>
</dbReference>
<evidence type="ECO:0000256" key="1">
    <source>
        <dbReference type="ARBA" id="ARBA00023242"/>
    </source>
</evidence>
<feature type="compositionally biased region" description="Acidic residues" evidence="3">
    <location>
        <begin position="200"/>
        <end position="212"/>
    </location>
</feature>
<feature type="domain" description="YEATS" evidence="4">
    <location>
        <begin position="65"/>
        <end position="234"/>
    </location>
</feature>
<evidence type="ECO:0000259" key="4">
    <source>
        <dbReference type="PROSITE" id="PS51037"/>
    </source>
</evidence>
<evidence type="ECO:0000313" key="6">
    <source>
        <dbReference type="Proteomes" id="UP001324427"/>
    </source>
</evidence>
<comment type="caution">
    <text evidence="5">The sequence shown here is derived from an EMBL/GenBank/DDBJ whole genome shotgun (WGS) entry which is preliminary data.</text>
</comment>
<keyword evidence="1 2" id="KW-0539">Nucleus</keyword>
<feature type="compositionally biased region" description="Basic and acidic residues" evidence="3">
    <location>
        <begin position="220"/>
        <end position="234"/>
    </location>
</feature>
<accession>A0AAV9JRG6</accession>